<sequence length="134" mass="14456">MKTLIKSLLVAFTLTLITVSASLAEAHKPIGRPKNVASFKSSIYTTREGKVQIALNKESGGSVMVRLTNKAGAEFFVQQFGKRHQASRLRLDVSALPDGIYQIAITNGVETTTYGMTLGTQQQAGPVSRLVAFN</sequence>
<reference evidence="2 3" key="1">
    <citation type="submission" date="2019-09" db="EMBL/GenBank/DDBJ databases">
        <title>Genome Sequence of Larkinella sp MA1.</title>
        <authorList>
            <person name="Srinivasan S."/>
        </authorList>
    </citation>
    <scope>NUCLEOTIDE SEQUENCE [LARGE SCALE GENOMIC DNA]</scope>
    <source>
        <strain evidence="2 3">MA1</strain>
    </source>
</reference>
<evidence type="ECO:0008006" key="4">
    <source>
        <dbReference type="Google" id="ProtNLM"/>
    </source>
</evidence>
<dbReference type="RefSeq" id="WP_150881665.1">
    <property type="nucleotide sequence ID" value="NZ_VTWS01000015.1"/>
</dbReference>
<comment type="caution">
    <text evidence="2">The sequence shown here is derived from an EMBL/GenBank/DDBJ whole genome shotgun (WGS) entry which is preliminary data.</text>
</comment>
<evidence type="ECO:0000256" key="1">
    <source>
        <dbReference type="SAM" id="SignalP"/>
    </source>
</evidence>
<dbReference type="Proteomes" id="UP000326344">
    <property type="component" value="Unassembled WGS sequence"/>
</dbReference>
<keyword evidence="3" id="KW-1185">Reference proteome</keyword>
<feature type="chain" id="PRO_5024849957" description="Secretion system C-terminal sorting domain-containing protein" evidence="1">
    <location>
        <begin position="24"/>
        <end position="134"/>
    </location>
</feature>
<dbReference type="AlphaFoldDB" id="A0A5N1J3S7"/>
<evidence type="ECO:0000313" key="2">
    <source>
        <dbReference type="EMBL" id="KAA9340416.1"/>
    </source>
</evidence>
<accession>A0A5N1J3S7</accession>
<keyword evidence="1" id="KW-0732">Signal</keyword>
<dbReference type="EMBL" id="VTWS01000015">
    <property type="protein sequence ID" value="KAA9340416.1"/>
    <property type="molecule type" value="Genomic_DNA"/>
</dbReference>
<proteinExistence type="predicted"/>
<evidence type="ECO:0000313" key="3">
    <source>
        <dbReference type="Proteomes" id="UP000326344"/>
    </source>
</evidence>
<feature type="signal peptide" evidence="1">
    <location>
        <begin position="1"/>
        <end position="23"/>
    </location>
</feature>
<name>A0A5N1J3S7_9BACT</name>
<gene>
    <name evidence="2" type="ORF">F0P93_30910</name>
</gene>
<organism evidence="2 3">
    <name type="scientific">Larkinella humicola</name>
    <dbReference type="NCBI Taxonomy" id="2607654"/>
    <lineage>
        <taxon>Bacteria</taxon>
        <taxon>Pseudomonadati</taxon>
        <taxon>Bacteroidota</taxon>
        <taxon>Cytophagia</taxon>
        <taxon>Cytophagales</taxon>
        <taxon>Spirosomataceae</taxon>
        <taxon>Larkinella</taxon>
    </lineage>
</organism>
<protein>
    <recommendedName>
        <fullName evidence="4">Secretion system C-terminal sorting domain-containing protein</fullName>
    </recommendedName>
</protein>